<accession>A0ABQ7WC00</accession>
<comment type="caution">
    <text evidence="1">The sequence shown here is derived from an EMBL/GenBank/DDBJ whole genome shotgun (WGS) entry which is preliminary data.</text>
</comment>
<evidence type="ECO:0000313" key="1">
    <source>
        <dbReference type="EMBL" id="KAH0777569.1"/>
    </source>
</evidence>
<evidence type="ECO:0008006" key="3">
    <source>
        <dbReference type="Google" id="ProtNLM"/>
    </source>
</evidence>
<dbReference type="Proteomes" id="UP000826656">
    <property type="component" value="Unassembled WGS sequence"/>
</dbReference>
<keyword evidence="2" id="KW-1185">Reference proteome</keyword>
<evidence type="ECO:0000313" key="2">
    <source>
        <dbReference type="Proteomes" id="UP000826656"/>
    </source>
</evidence>
<organism evidence="1 2">
    <name type="scientific">Solanum tuberosum</name>
    <name type="common">Potato</name>
    <dbReference type="NCBI Taxonomy" id="4113"/>
    <lineage>
        <taxon>Eukaryota</taxon>
        <taxon>Viridiplantae</taxon>
        <taxon>Streptophyta</taxon>
        <taxon>Embryophyta</taxon>
        <taxon>Tracheophyta</taxon>
        <taxon>Spermatophyta</taxon>
        <taxon>Magnoliopsida</taxon>
        <taxon>eudicotyledons</taxon>
        <taxon>Gunneridae</taxon>
        <taxon>Pentapetalae</taxon>
        <taxon>asterids</taxon>
        <taxon>lamiids</taxon>
        <taxon>Solanales</taxon>
        <taxon>Solanaceae</taxon>
        <taxon>Solanoideae</taxon>
        <taxon>Solaneae</taxon>
        <taxon>Solanum</taxon>
    </lineage>
</organism>
<reference evidence="1 2" key="1">
    <citation type="journal article" date="2021" name="bioRxiv">
        <title>Chromosome-scale and haplotype-resolved genome assembly of a tetraploid potato cultivar.</title>
        <authorList>
            <person name="Sun H."/>
            <person name="Jiao W.-B."/>
            <person name="Krause K."/>
            <person name="Campoy J.A."/>
            <person name="Goel M."/>
            <person name="Folz-Donahue K."/>
            <person name="Kukat C."/>
            <person name="Huettel B."/>
            <person name="Schneeberger K."/>
        </authorList>
    </citation>
    <scope>NUCLEOTIDE SEQUENCE [LARGE SCALE GENOMIC DNA]</scope>
    <source>
        <strain evidence="1">SolTubOtavaFocal</strain>
        <tissue evidence="1">Leaves</tissue>
    </source>
</reference>
<gene>
    <name evidence="1" type="ORF">KY290_008980</name>
</gene>
<dbReference type="PANTHER" id="PTHR47481">
    <property type="match status" value="1"/>
</dbReference>
<sequence>MGEASSPSITPTVSSSLNLAHQLPVKLTTSNFLLRKTQFMPMIYTCGLNHHIDESILPQLVGVATARAAWDKLVDAYASRSRPYIRELKSQLHTLRHDNSNIESYVQKAKGIEDKLVALQHPIPNDDLVEFVLTGLGPSYRHFTRSLESRQEEITFDALTITEIDEALTVMARTTQYTQSSLIWLLLVDVVEVEEAEVVGAPQIKDSNHLKIVGKGHIAHACPSPRNNSGNKVFVHTVSNLARNLSPQNWLMDSGTTLHLIVDLDNLGIHCEYQGPKEVTIGLGDEGHTAQRPE</sequence>
<dbReference type="Pfam" id="PF14223">
    <property type="entry name" value="Retrotran_gag_2"/>
    <property type="match status" value="1"/>
</dbReference>
<protein>
    <recommendedName>
        <fullName evidence="3">Integrase core domain containing protein</fullName>
    </recommendedName>
</protein>
<proteinExistence type="predicted"/>
<name>A0ABQ7WC00_SOLTU</name>
<dbReference type="PANTHER" id="PTHR47481:SF5">
    <property type="entry name" value="RIBONUCLEASE H-LIKE DOMAIN, GAG-PRE-INTEGRASE DOMAIN, GAG-POLYPEPTIDE OF LTR COPIA-TYPE-RELATED"/>
    <property type="match status" value="1"/>
</dbReference>
<dbReference type="EMBL" id="JAIVGD010000003">
    <property type="protein sequence ID" value="KAH0777569.1"/>
    <property type="molecule type" value="Genomic_DNA"/>
</dbReference>